<organism evidence="2 3">
    <name type="scientific">Bionectria ochroleuca</name>
    <name type="common">Gliocladium roseum</name>
    <dbReference type="NCBI Taxonomy" id="29856"/>
    <lineage>
        <taxon>Eukaryota</taxon>
        <taxon>Fungi</taxon>
        <taxon>Dikarya</taxon>
        <taxon>Ascomycota</taxon>
        <taxon>Pezizomycotina</taxon>
        <taxon>Sordariomycetes</taxon>
        <taxon>Hypocreomycetidae</taxon>
        <taxon>Hypocreales</taxon>
        <taxon>Bionectriaceae</taxon>
        <taxon>Clonostachys</taxon>
    </lineage>
</organism>
<comment type="caution">
    <text evidence="2">The sequence shown here is derived from an EMBL/GenBank/DDBJ whole genome shotgun (WGS) entry which is preliminary data.</text>
</comment>
<keyword evidence="1" id="KW-0732">Signal</keyword>
<name>A0A8H7TQD1_BIOOC</name>
<feature type="signal peptide" evidence="1">
    <location>
        <begin position="1"/>
        <end position="15"/>
    </location>
</feature>
<reference evidence="2" key="1">
    <citation type="submission" date="2020-10" db="EMBL/GenBank/DDBJ databases">
        <title>High-Quality Genome Resource of Clonostachys rosea strain S41 by Oxford Nanopore Long-Read Sequencing.</title>
        <authorList>
            <person name="Wang H."/>
        </authorList>
    </citation>
    <scope>NUCLEOTIDE SEQUENCE</scope>
    <source>
        <strain evidence="2">S41</strain>
    </source>
</reference>
<sequence>MRFSAILSLLSVAVALPSAVNYDAHDNGLSIAEREVGKVVNRAPEQSAQDIAILVERALLDQTAHWPSSSVSLGNISFQIQVDNLDSNRFKITWWNSDAANSQRKIKLTFNAGDGARLYDVVTSPQTRGNTEVTKRGTQFRAIFDQE</sequence>
<dbReference type="EMBL" id="JADCTT010000003">
    <property type="protein sequence ID" value="KAF9755729.1"/>
    <property type="molecule type" value="Genomic_DNA"/>
</dbReference>
<dbReference type="AlphaFoldDB" id="A0A8H7TQD1"/>
<evidence type="ECO:0000313" key="3">
    <source>
        <dbReference type="Proteomes" id="UP000616885"/>
    </source>
</evidence>
<feature type="chain" id="PRO_5034180863" evidence="1">
    <location>
        <begin position="16"/>
        <end position="147"/>
    </location>
</feature>
<evidence type="ECO:0000313" key="2">
    <source>
        <dbReference type="EMBL" id="KAF9755729.1"/>
    </source>
</evidence>
<dbReference type="Proteomes" id="UP000616885">
    <property type="component" value="Unassembled WGS sequence"/>
</dbReference>
<evidence type="ECO:0000256" key="1">
    <source>
        <dbReference type="SAM" id="SignalP"/>
    </source>
</evidence>
<proteinExistence type="predicted"/>
<accession>A0A8H7TQD1</accession>
<gene>
    <name evidence="2" type="ORF">IM811_011170</name>
</gene>
<protein>
    <submittedName>
        <fullName evidence="2">Uncharacterized protein</fullName>
    </submittedName>
</protein>